<dbReference type="SUPFAM" id="SSF56219">
    <property type="entry name" value="DNase I-like"/>
    <property type="match status" value="1"/>
</dbReference>
<evidence type="ECO:0000313" key="2">
    <source>
        <dbReference type="EMBL" id="KAJ8312117.1"/>
    </source>
</evidence>
<dbReference type="InterPro" id="IPR046985">
    <property type="entry name" value="IP5"/>
</dbReference>
<dbReference type="InterPro" id="IPR036691">
    <property type="entry name" value="Endo/exonu/phosph_ase_sf"/>
</dbReference>
<comment type="caution">
    <text evidence="2">The sequence shown here is derived from an EMBL/GenBank/DDBJ whole genome shotgun (WGS) entry which is preliminary data.</text>
</comment>
<keyword evidence="3" id="KW-1185">Reference proteome</keyword>
<protein>
    <recommendedName>
        <fullName evidence="1">Inositol polyphosphate-related phosphatase domain-containing protein</fullName>
    </recommendedName>
</protein>
<evidence type="ECO:0000313" key="3">
    <source>
        <dbReference type="Proteomes" id="UP001217089"/>
    </source>
</evidence>
<name>A0ABQ9F8B4_TEGGR</name>
<dbReference type="InterPro" id="IPR000300">
    <property type="entry name" value="IPPc"/>
</dbReference>
<dbReference type="Proteomes" id="UP001217089">
    <property type="component" value="Unassembled WGS sequence"/>
</dbReference>
<dbReference type="Pfam" id="PF22669">
    <property type="entry name" value="Exo_endo_phos2"/>
    <property type="match status" value="1"/>
</dbReference>
<organism evidence="2 3">
    <name type="scientific">Tegillarca granosa</name>
    <name type="common">Malaysian cockle</name>
    <name type="synonym">Anadara granosa</name>
    <dbReference type="NCBI Taxonomy" id="220873"/>
    <lineage>
        <taxon>Eukaryota</taxon>
        <taxon>Metazoa</taxon>
        <taxon>Spiralia</taxon>
        <taxon>Lophotrochozoa</taxon>
        <taxon>Mollusca</taxon>
        <taxon>Bivalvia</taxon>
        <taxon>Autobranchia</taxon>
        <taxon>Pteriomorphia</taxon>
        <taxon>Arcoida</taxon>
        <taxon>Arcoidea</taxon>
        <taxon>Arcidae</taxon>
        <taxon>Tegillarca</taxon>
    </lineage>
</organism>
<feature type="domain" description="Inositol polyphosphate-related phosphatase" evidence="1">
    <location>
        <begin position="1"/>
        <end position="154"/>
    </location>
</feature>
<accession>A0ABQ9F8B4</accession>
<feature type="non-terminal residue" evidence="2">
    <location>
        <position position="197"/>
    </location>
</feature>
<dbReference type="EMBL" id="JARBDR010000440">
    <property type="protein sequence ID" value="KAJ8312117.1"/>
    <property type="molecule type" value="Genomic_DNA"/>
</dbReference>
<reference evidence="2 3" key="1">
    <citation type="submission" date="2022-12" db="EMBL/GenBank/DDBJ databases">
        <title>Chromosome-level genome of Tegillarca granosa.</title>
        <authorList>
            <person name="Kim J."/>
        </authorList>
    </citation>
    <scope>NUCLEOTIDE SEQUENCE [LARGE SCALE GENOMIC DNA]</scope>
    <source>
        <strain evidence="2">Teg-2019</strain>
        <tissue evidence="2">Adductor muscle</tissue>
    </source>
</reference>
<dbReference type="Gene3D" id="3.60.10.10">
    <property type="entry name" value="Endonuclease/exonuclease/phosphatase"/>
    <property type="match status" value="1"/>
</dbReference>
<gene>
    <name evidence="2" type="ORF">KUTeg_009490</name>
</gene>
<evidence type="ECO:0000259" key="1">
    <source>
        <dbReference type="SMART" id="SM00128"/>
    </source>
</evidence>
<sequence length="197" mass="23159">MDNAAERVEDFFTILDTQKFRDKDVENILDHDYVFWMGDLNFRLDDMSRTEVERNIRNNNFEALLKNDQLIKCQEEGIIFDDFTEGKITFPPTYNAKNRVPAWCDRILHLVHEDSFENITLSAKQIHYTSHPVYQNSDHKPVTALYEIQSDFKHLKNYVSYIWAADDAEKFGQKGVTLTFKAKSVTVEPGTYRLCYI</sequence>
<proteinExistence type="predicted"/>
<dbReference type="SMART" id="SM00128">
    <property type="entry name" value="IPPc"/>
    <property type="match status" value="1"/>
</dbReference>
<dbReference type="PANTHER" id="PTHR11200:SF275">
    <property type="entry name" value="LD06095P"/>
    <property type="match status" value="1"/>
</dbReference>
<dbReference type="PANTHER" id="PTHR11200">
    <property type="entry name" value="INOSITOL 5-PHOSPHATASE"/>
    <property type="match status" value="1"/>
</dbReference>